<protein>
    <submittedName>
        <fullName evidence="2">Uncharacterized protein</fullName>
    </submittedName>
</protein>
<keyword evidence="1" id="KW-0472">Membrane</keyword>
<dbReference type="AlphaFoldDB" id="A0A4R1R6Y3"/>
<feature type="transmembrane region" description="Helical" evidence="1">
    <location>
        <begin position="20"/>
        <end position="40"/>
    </location>
</feature>
<dbReference type="EMBL" id="SLUM01000002">
    <property type="protein sequence ID" value="TCL61361.1"/>
    <property type="molecule type" value="Genomic_DNA"/>
</dbReference>
<proteinExistence type="predicted"/>
<evidence type="ECO:0000256" key="1">
    <source>
        <dbReference type="SAM" id="Phobius"/>
    </source>
</evidence>
<dbReference type="OrthoDB" id="3823543at2"/>
<organism evidence="2 3">
    <name type="scientific">Allofournierella massiliensis</name>
    <dbReference type="NCBI Taxonomy" id="1650663"/>
    <lineage>
        <taxon>Bacteria</taxon>
        <taxon>Bacillati</taxon>
        <taxon>Bacillota</taxon>
        <taxon>Clostridia</taxon>
        <taxon>Eubacteriales</taxon>
        <taxon>Oscillospiraceae</taxon>
        <taxon>Allofournierella</taxon>
    </lineage>
</organism>
<sequence length="256" mass="28968">MENVWSLFFNWMAENPIRATVIISAVVIALCILLGFVLPARSERRKREKEQRWRDARTVKALGFIRSAKHTGRCVNDNPEFRFVVDALAEDGTFFDTTVTEIIPRAQLPMCSVEAPLSIRYDPADRSHAIGDDNPDADVLNERIARYQCRKHPGELTYEQRMELSRNSVVKKALLENLRLTGKEEAGDWEAEATVRITDNAAGDTVMNRTLYLNDKMLKHMVPGKYIDISVVPGRKDFFGIVTDIATKVVPEKSGS</sequence>
<keyword evidence="1" id="KW-1133">Transmembrane helix</keyword>
<evidence type="ECO:0000313" key="2">
    <source>
        <dbReference type="EMBL" id="TCL61361.1"/>
    </source>
</evidence>
<comment type="caution">
    <text evidence="2">The sequence shown here is derived from an EMBL/GenBank/DDBJ whole genome shotgun (WGS) entry which is preliminary data.</text>
</comment>
<dbReference type="STRING" id="1650663.GCA_001486665_02935"/>
<dbReference type="Proteomes" id="UP000295184">
    <property type="component" value="Unassembled WGS sequence"/>
</dbReference>
<accession>A0A4R1R6Y3</accession>
<dbReference type="RefSeq" id="WP_058966222.1">
    <property type="nucleotide sequence ID" value="NZ_CABKVM010000019.1"/>
</dbReference>
<reference evidence="2 3" key="1">
    <citation type="submission" date="2019-03" db="EMBL/GenBank/DDBJ databases">
        <title>Genomic Encyclopedia of Type Strains, Phase IV (KMG-IV): sequencing the most valuable type-strain genomes for metagenomic binning, comparative biology and taxonomic classification.</title>
        <authorList>
            <person name="Goeker M."/>
        </authorList>
    </citation>
    <scope>NUCLEOTIDE SEQUENCE [LARGE SCALE GENOMIC DNA]</scope>
    <source>
        <strain evidence="2 3">DSM 100451</strain>
    </source>
</reference>
<evidence type="ECO:0000313" key="3">
    <source>
        <dbReference type="Proteomes" id="UP000295184"/>
    </source>
</evidence>
<gene>
    <name evidence="2" type="ORF">EDD77_102100</name>
</gene>
<name>A0A4R1R6Y3_9FIRM</name>
<keyword evidence="1" id="KW-0812">Transmembrane</keyword>